<comment type="caution">
    <text evidence="1">The sequence shown here is derived from an EMBL/GenBank/DDBJ whole genome shotgun (WGS) entry which is preliminary data.</text>
</comment>
<proteinExistence type="predicted"/>
<keyword evidence="2" id="KW-1185">Reference proteome</keyword>
<dbReference type="EMBL" id="CM055100">
    <property type="protein sequence ID" value="KAJ7545527.1"/>
    <property type="molecule type" value="Genomic_DNA"/>
</dbReference>
<name>A0ACC2CU97_DIPCM</name>
<gene>
    <name evidence="1" type="ORF">O6H91_09G123500</name>
</gene>
<sequence>MQDLRYLACLLPPLNSTSGEVLSTRRGLARLFMSHNWLKFKKACVVIKEPSKKLVVVCSWQRHRPCRLRPRFLKNVSTFSFMGYGTDSEKQDAGGIERYLTRMHEL</sequence>
<accession>A0ACC2CU97</accession>
<evidence type="ECO:0000313" key="1">
    <source>
        <dbReference type="EMBL" id="KAJ7545527.1"/>
    </source>
</evidence>
<dbReference type="Proteomes" id="UP001162992">
    <property type="component" value="Chromosome 9"/>
</dbReference>
<reference evidence="2" key="1">
    <citation type="journal article" date="2024" name="Proc. Natl. Acad. Sci. U.S.A.">
        <title>Extraordinary preservation of gene collinearity over three hundred million years revealed in homosporous lycophytes.</title>
        <authorList>
            <person name="Li C."/>
            <person name="Wickell D."/>
            <person name="Kuo L.Y."/>
            <person name="Chen X."/>
            <person name="Nie B."/>
            <person name="Liao X."/>
            <person name="Peng D."/>
            <person name="Ji J."/>
            <person name="Jenkins J."/>
            <person name="Williams M."/>
            <person name="Shu S."/>
            <person name="Plott C."/>
            <person name="Barry K."/>
            <person name="Rajasekar S."/>
            <person name="Grimwood J."/>
            <person name="Han X."/>
            <person name="Sun S."/>
            <person name="Hou Z."/>
            <person name="He W."/>
            <person name="Dai G."/>
            <person name="Sun C."/>
            <person name="Schmutz J."/>
            <person name="Leebens-Mack J.H."/>
            <person name="Li F.W."/>
            <person name="Wang L."/>
        </authorList>
    </citation>
    <scope>NUCLEOTIDE SEQUENCE [LARGE SCALE GENOMIC DNA]</scope>
    <source>
        <strain evidence="2">cv. PW_Plant_1</strain>
    </source>
</reference>
<evidence type="ECO:0000313" key="2">
    <source>
        <dbReference type="Proteomes" id="UP001162992"/>
    </source>
</evidence>
<protein>
    <submittedName>
        <fullName evidence="1">Uncharacterized protein</fullName>
    </submittedName>
</protein>
<organism evidence="1 2">
    <name type="scientific">Diphasiastrum complanatum</name>
    <name type="common">Issler's clubmoss</name>
    <name type="synonym">Lycopodium complanatum</name>
    <dbReference type="NCBI Taxonomy" id="34168"/>
    <lineage>
        <taxon>Eukaryota</taxon>
        <taxon>Viridiplantae</taxon>
        <taxon>Streptophyta</taxon>
        <taxon>Embryophyta</taxon>
        <taxon>Tracheophyta</taxon>
        <taxon>Lycopodiopsida</taxon>
        <taxon>Lycopodiales</taxon>
        <taxon>Lycopodiaceae</taxon>
        <taxon>Lycopodioideae</taxon>
        <taxon>Diphasiastrum</taxon>
    </lineage>
</organism>